<dbReference type="InParanoid" id="G9N0U6"/>
<evidence type="ECO:0000256" key="5">
    <source>
        <dbReference type="SAM" id="Phobius"/>
    </source>
</evidence>
<feature type="transmembrane region" description="Helical" evidence="5">
    <location>
        <begin position="129"/>
        <end position="150"/>
    </location>
</feature>
<accession>G9N0U6</accession>
<dbReference type="PANTHER" id="PTHR31465">
    <property type="entry name" value="PROTEIN RTA1-RELATED"/>
    <property type="match status" value="1"/>
</dbReference>
<evidence type="ECO:0008006" key="8">
    <source>
        <dbReference type="Google" id="ProtNLM"/>
    </source>
</evidence>
<dbReference type="InterPro" id="IPR007568">
    <property type="entry name" value="RTA1"/>
</dbReference>
<dbReference type="HOGENOM" id="CLU_033465_3_1_1"/>
<dbReference type="RefSeq" id="XP_013953580.1">
    <property type="nucleotide sequence ID" value="XM_014098105.1"/>
</dbReference>
<comment type="subcellular location">
    <subcellularLocation>
        <location evidence="1">Membrane</location>
        <topology evidence="1">Multi-pass membrane protein</topology>
    </subcellularLocation>
</comment>
<dbReference type="OMA" id="WLTKLYV"/>
<dbReference type="PANTHER" id="PTHR31465:SF17">
    <property type="entry name" value="DOMAIN PROTEIN, PUTATIVE (AFU_ORTHOLOGUE AFUA_5G09900)-RELATED"/>
    <property type="match status" value="1"/>
</dbReference>
<evidence type="ECO:0000256" key="2">
    <source>
        <dbReference type="ARBA" id="ARBA00022692"/>
    </source>
</evidence>
<keyword evidence="4 5" id="KW-0472">Membrane</keyword>
<dbReference type="STRING" id="413071.G9N0U6"/>
<dbReference type="VEuPathDB" id="FungiDB:TRIVIDRAFT_24959"/>
<dbReference type="GO" id="GO:0016020">
    <property type="term" value="C:membrane"/>
    <property type="evidence" value="ECO:0007669"/>
    <property type="project" value="UniProtKB-SubCell"/>
</dbReference>
<dbReference type="Pfam" id="PF04479">
    <property type="entry name" value="RTA1"/>
    <property type="match status" value="1"/>
</dbReference>
<feature type="transmembrane region" description="Helical" evidence="5">
    <location>
        <begin position="52"/>
        <end position="69"/>
    </location>
</feature>
<evidence type="ECO:0000256" key="1">
    <source>
        <dbReference type="ARBA" id="ARBA00004141"/>
    </source>
</evidence>
<dbReference type="OrthoDB" id="3358017at2759"/>
<protein>
    <recommendedName>
        <fullName evidence="8">RTA1 like protein</fullName>
    </recommendedName>
</protein>
<organism evidence="6 7">
    <name type="scientific">Hypocrea virens (strain Gv29-8 / FGSC 10586)</name>
    <name type="common">Gliocladium virens</name>
    <name type="synonym">Trichoderma virens</name>
    <dbReference type="NCBI Taxonomy" id="413071"/>
    <lineage>
        <taxon>Eukaryota</taxon>
        <taxon>Fungi</taxon>
        <taxon>Dikarya</taxon>
        <taxon>Ascomycota</taxon>
        <taxon>Pezizomycotina</taxon>
        <taxon>Sordariomycetes</taxon>
        <taxon>Hypocreomycetidae</taxon>
        <taxon>Hypocreales</taxon>
        <taxon>Hypocreaceae</taxon>
        <taxon>Trichoderma</taxon>
    </lineage>
</organism>
<evidence type="ECO:0000313" key="7">
    <source>
        <dbReference type="Proteomes" id="UP000007115"/>
    </source>
</evidence>
<name>G9N0U6_HYPVG</name>
<feature type="non-terminal residue" evidence="6">
    <location>
        <position position="270"/>
    </location>
</feature>
<dbReference type="Proteomes" id="UP000007115">
    <property type="component" value="Unassembled WGS sequence"/>
</dbReference>
<feature type="transmembrane region" description="Helical" evidence="5">
    <location>
        <begin position="89"/>
        <end position="109"/>
    </location>
</feature>
<keyword evidence="7" id="KW-1185">Reference proteome</keyword>
<reference evidence="6 7" key="1">
    <citation type="journal article" date="2011" name="Genome Biol.">
        <title>Comparative genome sequence analysis underscores mycoparasitism as the ancestral life style of Trichoderma.</title>
        <authorList>
            <person name="Kubicek C.P."/>
            <person name="Herrera-Estrella A."/>
            <person name="Seidl-Seiboth V."/>
            <person name="Martinez D.A."/>
            <person name="Druzhinina I.S."/>
            <person name="Thon M."/>
            <person name="Zeilinger S."/>
            <person name="Casas-Flores S."/>
            <person name="Horwitz B.A."/>
            <person name="Mukherjee P.K."/>
            <person name="Mukherjee M."/>
            <person name="Kredics L."/>
            <person name="Alcaraz L.D."/>
            <person name="Aerts A."/>
            <person name="Antal Z."/>
            <person name="Atanasova L."/>
            <person name="Cervantes-Badillo M.G."/>
            <person name="Challacombe J."/>
            <person name="Chertkov O."/>
            <person name="McCluskey K."/>
            <person name="Coulpier F."/>
            <person name="Deshpande N."/>
            <person name="von Doehren H."/>
            <person name="Ebbole D.J."/>
            <person name="Esquivel-Naranjo E.U."/>
            <person name="Fekete E."/>
            <person name="Flipphi M."/>
            <person name="Glaser F."/>
            <person name="Gomez-Rodriguez E.Y."/>
            <person name="Gruber S."/>
            <person name="Han C."/>
            <person name="Henrissat B."/>
            <person name="Hermosa R."/>
            <person name="Hernandez-Onate M."/>
            <person name="Karaffa L."/>
            <person name="Kosti I."/>
            <person name="Le Crom S."/>
            <person name="Lindquist E."/>
            <person name="Lucas S."/>
            <person name="Luebeck M."/>
            <person name="Luebeck P.S."/>
            <person name="Margeot A."/>
            <person name="Metz B."/>
            <person name="Misra M."/>
            <person name="Nevalainen H."/>
            <person name="Omann M."/>
            <person name="Packer N."/>
            <person name="Perrone G."/>
            <person name="Uresti-Rivera E.E."/>
            <person name="Salamov A."/>
            <person name="Schmoll M."/>
            <person name="Seiboth B."/>
            <person name="Shapiro H."/>
            <person name="Sukno S."/>
            <person name="Tamayo-Ramos J.A."/>
            <person name="Tisch D."/>
            <person name="Wiest A."/>
            <person name="Wilkinson H.H."/>
            <person name="Zhang M."/>
            <person name="Coutinho P.M."/>
            <person name="Kenerley C.M."/>
            <person name="Monte E."/>
            <person name="Baker S.E."/>
            <person name="Grigoriev I.V."/>
        </authorList>
    </citation>
    <scope>NUCLEOTIDE SEQUENCE [LARGE SCALE GENOMIC DNA]</scope>
    <source>
        <strain evidence="7">Gv29-8 / FGSC 10586</strain>
    </source>
</reference>
<feature type="transmembrane region" description="Helical" evidence="5">
    <location>
        <begin position="26"/>
        <end position="45"/>
    </location>
</feature>
<feature type="transmembrane region" description="Helical" evidence="5">
    <location>
        <begin position="211"/>
        <end position="230"/>
    </location>
</feature>
<dbReference type="AlphaFoldDB" id="G9N0U6"/>
<feature type="transmembrane region" description="Helical" evidence="5">
    <location>
        <begin position="242"/>
        <end position="262"/>
    </location>
</feature>
<evidence type="ECO:0000256" key="3">
    <source>
        <dbReference type="ARBA" id="ARBA00022989"/>
    </source>
</evidence>
<dbReference type="GeneID" id="25792528"/>
<evidence type="ECO:0000313" key="6">
    <source>
        <dbReference type="EMBL" id="EHK19379.1"/>
    </source>
</evidence>
<evidence type="ECO:0000256" key="4">
    <source>
        <dbReference type="ARBA" id="ARBA00023136"/>
    </source>
</evidence>
<proteinExistence type="predicted"/>
<keyword evidence="2 5" id="KW-0812">Transmembrane</keyword>
<keyword evidence="3 5" id="KW-1133">Transmembrane helix</keyword>
<dbReference type="eggNOG" id="ENOG502SN5A">
    <property type="taxonomic scope" value="Eukaryota"/>
</dbReference>
<feature type="transmembrane region" description="Helical" evidence="5">
    <location>
        <begin position="162"/>
        <end position="182"/>
    </location>
</feature>
<sequence>MGDGPFGPVLNGTMVIVFYDYRPNQIAGYLFMALFGLASLAHLVYIVRFKAWMFIPFIIGGMSETFGYYGRALSYHHPARLGPWIQQNLLILVAAPLLTATIYISLGKVINALQANSQSLISPRWMTKIYILIDLVCLLSQLAGTVMPASGDTRVIELSRKVIFGGLLVQLAALLLFCYMTWYTSREISCAEAKIFAADAGVHWKNHFRTILLAASLVLIRSLVRAIEYGQGEDGFIISHELFIYLFDAAPMWFIMFAFLLVHPSRLLRD</sequence>
<dbReference type="EMBL" id="ABDF02000083">
    <property type="protein sequence ID" value="EHK19379.1"/>
    <property type="molecule type" value="Genomic_DNA"/>
</dbReference>
<comment type="caution">
    <text evidence="6">The sequence shown here is derived from an EMBL/GenBank/DDBJ whole genome shotgun (WGS) entry which is preliminary data.</text>
</comment>
<gene>
    <name evidence="6" type="ORF">TRIVIDRAFT_24959</name>
</gene>